<evidence type="ECO:0000313" key="2">
    <source>
        <dbReference type="Proteomes" id="UP001227268"/>
    </source>
</evidence>
<accession>A0ACC2UXG8</accession>
<comment type="caution">
    <text evidence="1">The sequence shown here is derived from an EMBL/GenBank/DDBJ whole genome shotgun (WGS) entry which is preliminary data.</text>
</comment>
<gene>
    <name evidence="1" type="ORF">QFC21_007083</name>
</gene>
<dbReference type="Proteomes" id="UP001227268">
    <property type="component" value="Unassembled WGS sequence"/>
</dbReference>
<reference evidence="1" key="1">
    <citation type="submission" date="2023-04" db="EMBL/GenBank/DDBJ databases">
        <title>Draft Genome sequencing of Naganishia species isolated from polar environments using Oxford Nanopore Technology.</title>
        <authorList>
            <person name="Leo P."/>
            <person name="Venkateswaran K."/>
        </authorList>
    </citation>
    <scope>NUCLEOTIDE SEQUENCE</scope>
    <source>
        <strain evidence="1">MNA-CCFEE 5423</strain>
    </source>
</reference>
<protein>
    <submittedName>
        <fullName evidence="1">Uncharacterized protein</fullName>
    </submittedName>
</protein>
<name>A0ACC2UXG8_9TREE</name>
<dbReference type="EMBL" id="JASBWT010000046">
    <property type="protein sequence ID" value="KAJ9091780.1"/>
    <property type="molecule type" value="Genomic_DNA"/>
</dbReference>
<organism evidence="1 2">
    <name type="scientific">Naganishia friedmannii</name>
    <dbReference type="NCBI Taxonomy" id="89922"/>
    <lineage>
        <taxon>Eukaryota</taxon>
        <taxon>Fungi</taxon>
        <taxon>Dikarya</taxon>
        <taxon>Basidiomycota</taxon>
        <taxon>Agaricomycotina</taxon>
        <taxon>Tremellomycetes</taxon>
        <taxon>Filobasidiales</taxon>
        <taxon>Filobasidiaceae</taxon>
        <taxon>Naganishia</taxon>
    </lineage>
</organism>
<keyword evidence="2" id="KW-1185">Reference proteome</keyword>
<sequence length="163" mass="18507">MFFGNLSKAILWDSLTENVPIALWPYSQEVLMFGNRLDNWCTSREAIEEIYEDTIPKLIKDGGAVVMESISANEKADEWNKDALSQVLNTCGDTSVFFTNASRVEDPGWIVTSREGEGWSMKLIRSLDQEQRPEIYSVDDIYAKVLPEYPDIGYVDPNTTLNL</sequence>
<evidence type="ECO:0000313" key="1">
    <source>
        <dbReference type="EMBL" id="KAJ9091780.1"/>
    </source>
</evidence>
<proteinExistence type="predicted"/>